<dbReference type="AlphaFoldDB" id="A0A6S6SDU0"/>
<evidence type="ECO:0000256" key="1">
    <source>
        <dbReference type="SAM" id="SignalP"/>
    </source>
</evidence>
<organism evidence="2">
    <name type="scientific">uncultured Aureispira sp</name>
    <dbReference type="NCBI Taxonomy" id="1331704"/>
    <lineage>
        <taxon>Bacteria</taxon>
        <taxon>Pseudomonadati</taxon>
        <taxon>Bacteroidota</taxon>
        <taxon>Saprospiria</taxon>
        <taxon>Saprospirales</taxon>
        <taxon>Saprospiraceae</taxon>
        <taxon>Aureispira</taxon>
        <taxon>environmental samples</taxon>
    </lineage>
</organism>
<proteinExistence type="predicted"/>
<keyword evidence="1" id="KW-0732">Signal</keyword>
<feature type="signal peptide" evidence="1">
    <location>
        <begin position="1"/>
        <end position="19"/>
    </location>
</feature>
<evidence type="ECO:0000313" key="2">
    <source>
        <dbReference type="EMBL" id="CAA6801502.1"/>
    </source>
</evidence>
<reference evidence="2" key="1">
    <citation type="submission" date="2020-01" db="EMBL/GenBank/DDBJ databases">
        <authorList>
            <person name="Meier V. D."/>
            <person name="Meier V D."/>
        </authorList>
    </citation>
    <scope>NUCLEOTIDE SEQUENCE</scope>
    <source>
        <strain evidence="2">HLG_WM_MAG_10</strain>
    </source>
</reference>
<evidence type="ECO:0008006" key="3">
    <source>
        <dbReference type="Google" id="ProtNLM"/>
    </source>
</evidence>
<accession>A0A6S6SDU0</accession>
<sequence length="220" mass="26266">MRIILIILLLSCFVQKVSATFQIPDRLIYEGKTYNLHKNPLEVYFKEHPRKRPEGDISTTALWRGYIATFEIENKLLVLKDLQIQVYQHRKGKQQWRPNVVLKSVLKDVFPEGECFKIDWCTEILMLPSGKIKNDVQHTYTSIFEQYVLLEMKGGVLMESKTFDHTGYLAFKKQQLERFKRTEEYQTHLTKWKEKYEYTEAEVHEILEVSLFNYLTTFLE</sequence>
<name>A0A6S6SDU0_9BACT</name>
<feature type="chain" id="PRO_5027610422" description="GLPGLI family protein" evidence="1">
    <location>
        <begin position="20"/>
        <end position="220"/>
    </location>
</feature>
<gene>
    <name evidence="2" type="ORF">HELGO_WM11408</name>
</gene>
<dbReference type="EMBL" id="CACVAQ010000065">
    <property type="protein sequence ID" value="CAA6801502.1"/>
    <property type="molecule type" value="Genomic_DNA"/>
</dbReference>
<protein>
    <recommendedName>
        <fullName evidence="3">GLPGLI family protein</fullName>
    </recommendedName>
</protein>